<dbReference type="PANTHER" id="PTHR35446:SF2">
    <property type="entry name" value="CARBOXYMUCONOLACTONE DECARBOXYLASE-LIKE DOMAIN-CONTAINING PROTEIN"/>
    <property type="match status" value="1"/>
</dbReference>
<name>A0A085JPS5_9GAMM</name>
<evidence type="ECO:0000259" key="1">
    <source>
        <dbReference type="Pfam" id="PF02627"/>
    </source>
</evidence>
<dbReference type="AlphaFoldDB" id="A0A085JPS5"/>
<evidence type="ECO:0000313" key="2">
    <source>
        <dbReference type="EMBL" id="KFD22471.1"/>
    </source>
</evidence>
<dbReference type="eggNOG" id="COG4950">
    <property type="taxonomic scope" value="Bacteria"/>
</dbReference>
<dbReference type="NCBIfam" id="TIGR00778">
    <property type="entry name" value="ahpD_dom"/>
    <property type="match status" value="1"/>
</dbReference>
<dbReference type="RefSeq" id="WP_025903998.1">
    <property type="nucleotide sequence ID" value="NZ_ATMJ01000029.1"/>
</dbReference>
<protein>
    <submittedName>
        <fullName evidence="2">Alkylhydroperoxidase family protein</fullName>
        <ecNumber evidence="2">1.11.1.15</ecNumber>
    </submittedName>
</protein>
<accession>A0A085JPS5</accession>
<feature type="domain" description="Carboxymuconolactone decarboxylase-like" evidence="1">
    <location>
        <begin position="232"/>
        <end position="294"/>
    </location>
</feature>
<dbReference type="EMBL" id="JMPR01000004">
    <property type="protein sequence ID" value="KFD22471.1"/>
    <property type="molecule type" value="Genomic_DNA"/>
</dbReference>
<gene>
    <name evidence="2" type="ORF">GTPT_0044</name>
</gene>
<dbReference type="EC" id="1.11.1.15" evidence="2"/>
<keyword evidence="3" id="KW-1185">Reference proteome</keyword>
<evidence type="ECO:0000313" key="3">
    <source>
        <dbReference type="Proteomes" id="UP000028602"/>
    </source>
</evidence>
<dbReference type="InterPro" id="IPR023923">
    <property type="entry name" value="AhpD_Avi7169"/>
</dbReference>
<dbReference type="NCBIfam" id="TIGR01926">
    <property type="entry name" value="peroxid_rel"/>
    <property type="match status" value="1"/>
</dbReference>
<proteinExistence type="predicted"/>
<reference evidence="2 3" key="1">
    <citation type="submission" date="2014-05" db="EMBL/GenBank/DDBJ databases">
        <title>ATOL: Assembling a taxonomically balanced genome-scale reconstruction of the evolutionary history of the Enterobacteriaceae.</title>
        <authorList>
            <person name="Plunkett G.III."/>
            <person name="Neeno-Eckwall E.C."/>
            <person name="Glasner J.D."/>
            <person name="Perna N.T."/>
        </authorList>
    </citation>
    <scope>NUCLEOTIDE SEQUENCE [LARGE SCALE GENOMIC DNA]</scope>
    <source>
        <strain evidence="2 3">ATCC 33301</strain>
    </source>
</reference>
<dbReference type="InterPro" id="IPR004675">
    <property type="entry name" value="AhpD_core"/>
</dbReference>
<dbReference type="InterPro" id="IPR010195">
    <property type="entry name" value="Uncharacterised_peroxidase-rel"/>
</dbReference>
<comment type="caution">
    <text evidence="2">The sequence shown here is derived from an EMBL/GenBank/DDBJ whole genome shotgun (WGS) entry which is preliminary data.</text>
</comment>
<dbReference type="InterPro" id="IPR003779">
    <property type="entry name" value="CMD-like"/>
</dbReference>
<dbReference type="eggNOG" id="COG2128">
    <property type="taxonomic scope" value="Bacteria"/>
</dbReference>
<dbReference type="Proteomes" id="UP000028602">
    <property type="component" value="Unassembled WGS sequence"/>
</dbReference>
<dbReference type="OrthoDB" id="3667834at2"/>
<keyword evidence="2" id="KW-0560">Oxidoreductase</keyword>
<keyword evidence="2" id="KW-0575">Peroxidase</keyword>
<dbReference type="NCBIfam" id="TIGR04030">
    <property type="entry name" value="perox_Avi_7169"/>
    <property type="match status" value="1"/>
</dbReference>
<dbReference type="InterPro" id="IPR029032">
    <property type="entry name" value="AhpD-like"/>
</dbReference>
<dbReference type="Pfam" id="PF02627">
    <property type="entry name" value="CMD"/>
    <property type="match status" value="1"/>
</dbReference>
<dbReference type="SUPFAM" id="SSF69118">
    <property type="entry name" value="AhpD-like"/>
    <property type="match status" value="2"/>
</dbReference>
<sequence length="384" mass="41785">MSEIHDLIDELSAISAGSELAESRQFRAAATEHTRGSYQALFSTGSESFPLALRAAIAAQVADWHQSAGLLQHYLRLAEEGVNPQRLSSALSFARRLTFQPVAATPADLAELQQAGWQTDEIITLAQLVSFVSFQSRLIHGFTLLESLTTAAEPLPVAPLPAPVTAGRWHTQPKTAGHRQAPLAFTRKPLGWEPWLPAKPFSDFSPQGQESLRKFGHQDSDYFRLLGRDQPVLEQRTLTDKGIFYTHGGLARAERELAATVVSKVNGCIYCASVHARKASQLSKLQDEVALLLQVQPGDPLSDGQSARWQAEIEAVAALSLTPPQLTTAHLQALQQLPLSTLEITDLIQSAAFFAWANRLMLTLGEPFIPAETATPATEKTTSA</sequence>
<organism evidence="2 3">
    <name type="scientific">Tatumella ptyseos ATCC 33301</name>
    <dbReference type="NCBI Taxonomy" id="1005995"/>
    <lineage>
        <taxon>Bacteria</taxon>
        <taxon>Pseudomonadati</taxon>
        <taxon>Pseudomonadota</taxon>
        <taxon>Gammaproteobacteria</taxon>
        <taxon>Enterobacterales</taxon>
        <taxon>Erwiniaceae</taxon>
        <taxon>Tatumella</taxon>
    </lineage>
</organism>
<dbReference type="PANTHER" id="PTHR35446">
    <property type="entry name" value="SI:CH211-175M2.5"/>
    <property type="match status" value="1"/>
</dbReference>
<dbReference type="Gene3D" id="1.20.1290.10">
    <property type="entry name" value="AhpD-like"/>
    <property type="match status" value="2"/>
</dbReference>
<dbReference type="GO" id="GO:0051920">
    <property type="term" value="F:peroxiredoxin activity"/>
    <property type="evidence" value="ECO:0007669"/>
    <property type="project" value="InterPro"/>
</dbReference>